<accession>A0A918CV07</accession>
<sequence>MGRRRGFFAELNYQAQQAEKRRRQQEAATHRAHVAALRQAERAMKAHQRAQAAAARASAAEKKAAEREAARLLVESRLAEVESLNTDLASELADIDGLLAWTLDVDDYVDLEALKIPQVDHPPFEPGGLDVPAAVVAEPEYGPEPVYQEPAAPTGLSAVLGGKKRHQQAVERARAAFEEAHGDWERARDALHQRYTEAVARRERKEAKRVAQLAAAEEKYRQEYEKREAEASARNAELSKLINDLAFDVESAIEEYIGIVLSNSVYPEVFPVEHDHAFRLEARELTLTVSVPEPSTVPSVKGYRYVKTKDEIASSSLPVREQKERYANAVWQVAVRSLHEVFEADRAGKIHSIALTVGVNTIDPATGRPATVPLAVVAADRETFNGFDLARVVPQATLQHLGAALSKSPFDLLAADTSRGIRVRGQ</sequence>
<feature type="coiled-coil region" evidence="1">
    <location>
        <begin position="8"/>
        <end position="82"/>
    </location>
</feature>
<organism evidence="2 3">
    <name type="scientific">Streptomyces fuscichromogenes</name>
    <dbReference type="NCBI Taxonomy" id="1324013"/>
    <lineage>
        <taxon>Bacteria</taxon>
        <taxon>Bacillati</taxon>
        <taxon>Actinomycetota</taxon>
        <taxon>Actinomycetes</taxon>
        <taxon>Kitasatosporales</taxon>
        <taxon>Streptomycetaceae</taxon>
        <taxon>Streptomyces</taxon>
    </lineage>
</organism>
<evidence type="ECO:0008006" key="4">
    <source>
        <dbReference type="Google" id="ProtNLM"/>
    </source>
</evidence>
<comment type="caution">
    <text evidence="2">The sequence shown here is derived from an EMBL/GenBank/DDBJ whole genome shotgun (WGS) entry which is preliminary data.</text>
</comment>
<name>A0A918CV07_9ACTN</name>
<dbReference type="EMBL" id="BMML01000019">
    <property type="protein sequence ID" value="GGN31061.1"/>
    <property type="molecule type" value="Genomic_DNA"/>
</dbReference>
<dbReference type="RefSeq" id="WP_229713520.1">
    <property type="nucleotide sequence ID" value="NZ_BMML01000019.1"/>
</dbReference>
<protein>
    <recommendedName>
        <fullName evidence="4">Restriction system protein</fullName>
    </recommendedName>
</protein>
<evidence type="ECO:0000256" key="1">
    <source>
        <dbReference type="SAM" id="Coils"/>
    </source>
</evidence>
<evidence type="ECO:0000313" key="2">
    <source>
        <dbReference type="EMBL" id="GGN31061.1"/>
    </source>
</evidence>
<proteinExistence type="predicted"/>
<keyword evidence="3" id="KW-1185">Reference proteome</keyword>
<dbReference type="AlphaFoldDB" id="A0A918CV07"/>
<reference evidence="2" key="1">
    <citation type="journal article" date="2014" name="Int. J. Syst. Evol. Microbiol.">
        <title>Complete genome sequence of Corynebacterium casei LMG S-19264T (=DSM 44701T), isolated from a smear-ripened cheese.</title>
        <authorList>
            <consortium name="US DOE Joint Genome Institute (JGI-PGF)"/>
            <person name="Walter F."/>
            <person name="Albersmeier A."/>
            <person name="Kalinowski J."/>
            <person name="Ruckert C."/>
        </authorList>
    </citation>
    <scope>NUCLEOTIDE SEQUENCE</scope>
    <source>
        <strain evidence="2">CGMCC 4.7110</strain>
    </source>
</reference>
<reference evidence="2" key="2">
    <citation type="submission" date="2020-09" db="EMBL/GenBank/DDBJ databases">
        <authorList>
            <person name="Sun Q."/>
            <person name="Zhou Y."/>
        </authorList>
    </citation>
    <scope>NUCLEOTIDE SEQUENCE</scope>
    <source>
        <strain evidence="2">CGMCC 4.7110</strain>
    </source>
</reference>
<gene>
    <name evidence="2" type="ORF">GCM10011578_068700</name>
</gene>
<keyword evidence="1" id="KW-0175">Coiled coil</keyword>
<dbReference type="Proteomes" id="UP000653411">
    <property type="component" value="Unassembled WGS sequence"/>
</dbReference>
<feature type="coiled-coil region" evidence="1">
    <location>
        <begin position="210"/>
        <end position="241"/>
    </location>
</feature>
<evidence type="ECO:0000313" key="3">
    <source>
        <dbReference type="Proteomes" id="UP000653411"/>
    </source>
</evidence>